<dbReference type="STRING" id="1123269.NX02_16700"/>
<dbReference type="KEGG" id="ssan:NX02_16700"/>
<evidence type="ECO:0000313" key="3">
    <source>
        <dbReference type="Proteomes" id="UP000018851"/>
    </source>
</evidence>
<dbReference type="HOGENOM" id="CLU_690592_0_0_5"/>
<proteinExistence type="predicted"/>
<keyword evidence="1" id="KW-0732">Signal</keyword>
<name>W0AFI0_9SPHN</name>
<keyword evidence="3" id="KW-1185">Reference proteome</keyword>
<evidence type="ECO:0000256" key="1">
    <source>
        <dbReference type="SAM" id="SignalP"/>
    </source>
</evidence>
<dbReference type="Proteomes" id="UP000018851">
    <property type="component" value="Chromosome"/>
</dbReference>
<feature type="signal peptide" evidence="1">
    <location>
        <begin position="1"/>
        <end position="28"/>
    </location>
</feature>
<accession>W0AFI0</accession>
<dbReference type="OrthoDB" id="7565578at2"/>
<gene>
    <name evidence="2" type="ORF">NX02_16700</name>
</gene>
<dbReference type="SUPFAM" id="SSF56935">
    <property type="entry name" value="Porins"/>
    <property type="match status" value="1"/>
</dbReference>
<organism evidence="2 3">
    <name type="scientific">Sphingomonas sanxanigenens DSM 19645 = NX02</name>
    <dbReference type="NCBI Taxonomy" id="1123269"/>
    <lineage>
        <taxon>Bacteria</taxon>
        <taxon>Pseudomonadati</taxon>
        <taxon>Pseudomonadota</taxon>
        <taxon>Alphaproteobacteria</taxon>
        <taxon>Sphingomonadales</taxon>
        <taxon>Sphingomonadaceae</taxon>
        <taxon>Sphingomonas</taxon>
    </lineage>
</organism>
<reference evidence="2 3" key="1">
    <citation type="submission" date="2013-07" db="EMBL/GenBank/DDBJ databases">
        <title>Completed genome of Sphingomonas sanxanigenens NX02.</title>
        <authorList>
            <person name="Ma T."/>
            <person name="Huang H."/>
            <person name="Wu M."/>
            <person name="Li X."/>
            <person name="Li G."/>
        </authorList>
    </citation>
    <scope>NUCLEOTIDE SEQUENCE [LARGE SCALE GENOMIC DNA]</scope>
    <source>
        <strain evidence="2 3">NX02</strain>
    </source>
</reference>
<feature type="chain" id="PRO_5004785186" description="Outer membrane protein beta-barrel domain-containing protein" evidence="1">
    <location>
        <begin position="29"/>
        <end position="385"/>
    </location>
</feature>
<evidence type="ECO:0000313" key="2">
    <source>
        <dbReference type="EMBL" id="AHE55018.1"/>
    </source>
</evidence>
<evidence type="ECO:0008006" key="4">
    <source>
        <dbReference type="Google" id="ProtNLM"/>
    </source>
</evidence>
<dbReference type="PATRIC" id="fig|1123269.5.peg.3271"/>
<dbReference type="EMBL" id="CP006644">
    <property type="protein sequence ID" value="AHE55018.1"/>
    <property type="molecule type" value="Genomic_DNA"/>
</dbReference>
<dbReference type="eggNOG" id="ENOG5031BXZ">
    <property type="taxonomic scope" value="Bacteria"/>
</dbReference>
<protein>
    <recommendedName>
        <fullName evidence="4">Outer membrane protein beta-barrel domain-containing protein</fullName>
    </recommendedName>
</protein>
<sequence length="385" mass="41556">MPGRVPVRRMLFGAIAAPAAIFAPKCLAQTEIRIEADANVLYSDNPFLSSDKNTDAGAAEIVARPEIEVPLGPGTTIEVGGRAGFRQYTRRYGNFVTGRADATFRHRDSEYLTLMSNVAYSRELAADVLTDSIDAAVDTRRMRQAYGARTSVEWNPNARWQFLADAGWQKTSYPGSTLLQSTNAYDVGVTASRRVSELMTVGLRGEFTSSRIANGGTTEAKSIGVTVARRLNANWRADATAGIEWASLGGLPGIPNNNGNDRSRFSGSVNLCYDPRRMTLCLTGAIRSEVSGLGGLQRETAVGATLAVPTSTRGRVTASADYRRAQLPGFGETDVLRGSAAYEHRMTETISVRAGADYLQRTRADGNRVGAVVVQIGVTYRGRDR</sequence>
<dbReference type="AlphaFoldDB" id="W0AFI0"/>